<name>A0A835CZG5_TETSI</name>
<evidence type="ECO:0008006" key="3">
    <source>
        <dbReference type="Google" id="ProtNLM"/>
    </source>
</evidence>
<dbReference type="OrthoDB" id="631057at2759"/>
<dbReference type="Proteomes" id="UP000655225">
    <property type="component" value="Unassembled WGS sequence"/>
</dbReference>
<dbReference type="EMBL" id="JABCRI010000024">
    <property type="protein sequence ID" value="KAF8377922.1"/>
    <property type="molecule type" value="Genomic_DNA"/>
</dbReference>
<proteinExistence type="predicted"/>
<comment type="caution">
    <text evidence="1">The sequence shown here is derived from an EMBL/GenBank/DDBJ whole genome shotgun (WGS) entry which is preliminary data.</text>
</comment>
<keyword evidence="2" id="KW-1185">Reference proteome</keyword>
<evidence type="ECO:0000313" key="2">
    <source>
        <dbReference type="Proteomes" id="UP000655225"/>
    </source>
</evidence>
<protein>
    <recommendedName>
        <fullName evidence="3">Retrotransposon gag domain-containing protein</fullName>
    </recommendedName>
</protein>
<dbReference type="AlphaFoldDB" id="A0A835CZG5"/>
<organism evidence="1 2">
    <name type="scientific">Tetracentron sinense</name>
    <name type="common">Spur-leaf</name>
    <dbReference type="NCBI Taxonomy" id="13715"/>
    <lineage>
        <taxon>Eukaryota</taxon>
        <taxon>Viridiplantae</taxon>
        <taxon>Streptophyta</taxon>
        <taxon>Embryophyta</taxon>
        <taxon>Tracheophyta</taxon>
        <taxon>Spermatophyta</taxon>
        <taxon>Magnoliopsida</taxon>
        <taxon>Trochodendrales</taxon>
        <taxon>Trochodendraceae</taxon>
        <taxon>Tetracentron</taxon>
    </lineage>
</organism>
<accession>A0A835CZG5</accession>
<reference evidence="1 2" key="1">
    <citation type="submission" date="2020-04" db="EMBL/GenBank/DDBJ databases">
        <title>Plant Genome Project.</title>
        <authorList>
            <person name="Zhang R.-G."/>
        </authorList>
    </citation>
    <scope>NUCLEOTIDE SEQUENCE [LARGE SCALE GENOMIC DNA]</scope>
    <source>
        <strain evidence="1">YNK0</strain>
        <tissue evidence="1">Leaf</tissue>
    </source>
</reference>
<evidence type="ECO:0000313" key="1">
    <source>
        <dbReference type="EMBL" id="KAF8377922.1"/>
    </source>
</evidence>
<sequence>MADVTQISKLDETVGQLKETTETHGKVLQEMMQRLLILDIKLDKLSKEKGESSTEKSFNYSEVERGLQTRTMCLEFPKFDGNDPSERSGATTSWAAFGKALPVRFGPSQYEDLIALLSKLREASSVEHYQTQFEELANRTKGLNEAFMWTYFPPTALAIFCQRSGVSLLYKAREFSKTLFCLGVQEELELREEVKEMDAITLVEIRMKV</sequence>
<gene>
    <name evidence="1" type="ORF">HHK36_031310</name>
</gene>